<feature type="domain" description="Cobalamin-independent methionine synthase MetE C-terminal/archaeal" evidence="1">
    <location>
        <begin position="141"/>
        <end position="325"/>
    </location>
</feature>
<sequence length="334" mass="34531">MSVTHSGVGSWPGADMAATVRLTLGELPTGAYLPELPGRGPGSDMVGRTCGAIRALAFDLQPAGWRLTDGSSLAQRGARSLLRQDLDVLEEQSQGFAGPLRVTLTGPFTLAAAVELPRGGRVLGDAGATRDLRDALVEASVDLVSQVHRRVPGAEVGIQWDEPLLGSVREGAVPTASGLRRYPAWGAHETSEHLRVLVEEVVARGTARAATLVHSCARHAGIGDLVAAGIGGIGVDADMLARPDLDQLAALLEGGLVLHLGVAPTAVPDVLPTVDALARQALGVLRPLELGPAIADQVVLTPACGLAGWTVRPATELLRRLGSAAAIVDEELAR</sequence>
<protein>
    <submittedName>
        <fullName evidence="2">Cobalamin-independent synthase, Catalytic domain</fullName>
    </submittedName>
</protein>
<dbReference type="OrthoDB" id="5242426at2"/>
<name>A0A1G6GTQ2_9ACTN</name>
<dbReference type="Proteomes" id="UP000199086">
    <property type="component" value="Unassembled WGS sequence"/>
</dbReference>
<dbReference type="SUPFAM" id="SSF51726">
    <property type="entry name" value="UROD/MetE-like"/>
    <property type="match status" value="1"/>
</dbReference>
<dbReference type="GO" id="GO:0003871">
    <property type="term" value="F:5-methyltetrahydropteroyltriglutamate-homocysteine S-methyltransferase activity"/>
    <property type="evidence" value="ECO:0007669"/>
    <property type="project" value="InterPro"/>
</dbReference>
<keyword evidence="3" id="KW-1185">Reference proteome</keyword>
<dbReference type="RefSeq" id="WP_092609430.1">
    <property type="nucleotide sequence ID" value="NZ_FMYF01000005.1"/>
</dbReference>
<dbReference type="InterPro" id="IPR002629">
    <property type="entry name" value="Met_Synth_C/arc"/>
</dbReference>
<evidence type="ECO:0000313" key="2">
    <source>
        <dbReference type="EMBL" id="SDB85392.1"/>
    </source>
</evidence>
<organism evidence="2 3">
    <name type="scientific">Raineyella antarctica</name>
    <dbReference type="NCBI Taxonomy" id="1577474"/>
    <lineage>
        <taxon>Bacteria</taxon>
        <taxon>Bacillati</taxon>
        <taxon>Actinomycetota</taxon>
        <taxon>Actinomycetes</taxon>
        <taxon>Propionibacteriales</taxon>
        <taxon>Propionibacteriaceae</taxon>
        <taxon>Raineyella</taxon>
    </lineage>
</organism>
<dbReference type="Gene3D" id="3.20.20.210">
    <property type="match status" value="1"/>
</dbReference>
<dbReference type="EMBL" id="FMYF01000005">
    <property type="protein sequence ID" value="SDB85392.1"/>
    <property type="molecule type" value="Genomic_DNA"/>
</dbReference>
<dbReference type="InterPro" id="IPR038071">
    <property type="entry name" value="UROD/MetE-like_sf"/>
</dbReference>
<dbReference type="Pfam" id="PF01717">
    <property type="entry name" value="Meth_synt_2"/>
    <property type="match status" value="1"/>
</dbReference>
<dbReference type="GO" id="GO:0009086">
    <property type="term" value="P:methionine biosynthetic process"/>
    <property type="evidence" value="ECO:0007669"/>
    <property type="project" value="InterPro"/>
</dbReference>
<evidence type="ECO:0000313" key="3">
    <source>
        <dbReference type="Proteomes" id="UP000199086"/>
    </source>
</evidence>
<accession>A0A1G6GTQ2</accession>
<proteinExistence type="predicted"/>
<dbReference type="GO" id="GO:0008270">
    <property type="term" value="F:zinc ion binding"/>
    <property type="evidence" value="ECO:0007669"/>
    <property type="project" value="InterPro"/>
</dbReference>
<gene>
    <name evidence="2" type="ORF">GA0111570_10552</name>
</gene>
<evidence type="ECO:0000259" key="1">
    <source>
        <dbReference type="Pfam" id="PF01717"/>
    </source>
</evidence>
<dbReference type="STRING" id="1577474.GA0111570_10552"/>
<reference evidence="2 3" key="1">
    <citation type="submission" date="2016-06" db="EMBL/GenBank/DDBJ databases">
        <authorList>
            <person name="Olsen C.W."/>
            <person name="Carey S."/>
            <person name="Hinshaw L."/>
            <person name="Karasin A.I."/>
        </authorList>
    </citation>
    <scope>NUCLEOTIDE SEQUENCE [LARGE SCALE GENOMIC DNA]</scope>
    <source>
        <strain evidence="2 3">LZ-22</strain>
    </source>
</reference>
<dbReference type="AlphaFoldDB" id="A0A1G6GTQ2"/>